<feature type="transmembrane region" description="Helical" evidence="6">
    <location>
        <begin position="51"/>
        <end position="71"/>
    </location>
</feature>
<feature type="transmembrane region" description="Helical" evidence="6">
    <location>
        <begin position="420"/>
        <end position="443"/>
    </location>
</feature>
<evidence type="ECO:0000256" key="1">
    <source>
        <dbReference type="ARBA" id="ARBA00004141"/>
    </source>
</evidence>
<feature type="transmembrane region" description="Helical" evidence="6">
    <location>
        <begin position="171"/>
        <end position="190"/>
    </location>
</feature>
<evidence type="ECO:0000256" key="5">
    <source>
        <dbReference type="SAM" id="MobiDB-lite"/>
    </source>
</evidence>
<keyword evidence="4 6" id="KW-0472">Membrane</keyword>
<feature type="compositionally biased region" description="Low complexity" evidence="5">
    <location>
        <begin position="244"/>
        <end position="268"/>
    </location>
</feature>
<gene>
    <name evidence="7" type="ORF">IM811_013120</name>
</gene>
<dbReference type="PANTHER" id="PTHR21576">
    <property type="entry name" value="UNCHARACTERIZED NODULIN-LIKE PROTEIN"/>
    <property type="match status" value="1"/>
</dbReference>
<feature type="transmembrane region" description="Helical" evidence="6">
    <location>
        <begin position="455"/>
        <end position="476"/>
    </location>
</feature>
<dbReference type="GO" id="GO:0000329">
    <property type="term" value="C:fungal-type vacuole membrane"/>
    <property type="evidence" value="ECO:0007669"/>
    <property type="project" value="TreeGrafter"/>
</dbReference>
<feature type="transmembrane region" description="Helical" evidence="6">
    <location>
        <begin position="394"/>
        <end position="414"/>
    </location>
</feature>
<feature type="transmembrane region" description="Helical" evidence="6">
    <location>
        <begin position="110"/>
        <end position="131"/>
    </location>
</feature>
<evidence type="ECO:0000256" key="4">
    <source>
        <dbReference type="ARBA" id="ARBA00023136"/>
    </source>
</evidence>
<feature type="transmembrane region" description="Helical" evidence="6">
    <location>
        <begin position="12"/>
        <end position="31"/>
    </location>
</feature>
<dbReference type="InterPro" id="IPR011701">
    <property type="entry name" value="MFS"/>
</dbReference>
<feature type="transmembrane region" description="Helical" evidence="6">
    <location>
        <begin position="315"/>
        <end position="333"/>
    </location>
</feature>
<evidence type="ECO:0000256" key="6">
    <source>
        <dbReference type="SAM" id="Phobius"/>
    </source>
</evidence>
<evidence type="ECO:0008006" key="9">
    <source>
        <dbReference type="Google" id="ProtNLM"/>
    </source>
</evidence>
<accession>A0A8H7TKI3</accession>
<dbReference type="PANTHER" id="PTHR21576:SF158">
    <property type="entry name" value="RIBOSOMAL RNA-PROCESSING PROTEIN 12-LIKE CONSERVED DOMAIN-CONTAINING PROTEIN"/>
    <property type="match status" value="1"/>
</dbReference>
<name>A0A8H7TKI3_BIOOC</name>
<reference evidence="7" key="1">
    <citation type="submission" date="2020-10" db="EMBL/GenBank/DDBJ databases">
        <title>High-Quality Genome Resource of Clonostachys rosea strain S41 by Oxford Nanopore Long-Read Sequencing.</title>
        <authorList>
            <person name="Wang H."/>
        </authorList>
    </citation>
    <scope>NUCLEOTIDE SEQUENCE</scope>
    <source>
        <strain evidence="7">S41</strain>
    </source>
</reference>
<dbReference type="Proteomes" id="UP000616885">
    <property type="component" value="Unassembled WGS sequence"/>
</dbReference>
<feature type="transmembrane region" description="Helical" evidence="6">
    <location>
        <begin position="501"/>
        <end position="520"/>
    </location>
</feature>
<dbReference type="GO" id="GO:0022857">
    <property type="term" value="F:transmembrane transporter activity"/>
    <property type="evidence" value="ECO:0007669"/>
    <property type="project" value="InterPro"/>
</dbReference>
<evidence type="ECO:0000313" key="7">
    <source>
        <dbReference type="EMBL" id="KAF9751326.1"/>
    </source>
</evidence>
<feature type="region of interest" description="Disordered" evidence="5">
    <location>
        <begin position="203"/>
        <end position="271"/>
    </location>
</feature>
<comment type="caution">
    <text evidence="7">The sequence shown here is derived from an EMBL/GenBank/DDBJ whole genome shotgun (WGS) entry which is preliminary data.</text>
</comment>
<dbReference type="Gene3D" id="1.20.1250.20">
    <property type="entry name" value="MFS general substrate transporter like domains"/>
    <property type="match status" value="1"/>
</dbReference>
<protein>
    <recommendedName>
        <fullName evidence="9">Nodulin-like domain-containing protein</fullName>
    </recommendedName>
</protein>
<sequence>MAANITVNRWRIIASIAATLVALACGTNYVYSAWAPQFAQRLKFSVTQSNLIGLFGNLGMYTLGIPVGMFVDHKGPRPAILAGAVLLGVGYFPFHIAYDRGSAHVSLLCFFSYLTGLGGCMACSAVVKISALNWPNHRGTATAFPLAAFGLSAFFFSSLGSLLFPGNPSDFLLLLAAGTSSMTFIGFFFAKIIPNPSSSPSSSDAAYASLNSVDPESHPHGDDDEPLQHLHPRELRPLPEPGTPRRTSAAINSHSSSQISSPGYPSHSIDLDDDQARLSVDASHTDCLIPTSDMLESGQSHVDIRGLNLIKDPTFWLFFTIMSILAGVGIMTINNIGNDSKALWERYDPTVTQHFLVAAQQMHVSVLSVCSFVGRLSSGVGSDWLAKSYGASRVWCLVIATVIFLAAQLCALSIENPRLLLSVSTLSGLGYGFLFGVFPSIVAEQFGIHGMSQNWGFLTMAPTITSNVFNLFYGHIYDQQVTVKDDGERVCMHGLGCYKDAYWLTLAACAVGLGVCLWVIHYTKLQRSRIFAKEGGQL</sequence>
<dbReference type="Pfam" id="PF07690">
    <property type="entry name" value="MFS_1"/>
    <property type="match status" value="1"/>
</dbReference>
<keyword evidence="2 6" id="KW-0812">Transmembrane</keyword>
<dbReference type="SUPFAM" id="SSF103473">
    <property type="entry name" value="MFS general substrate transporter"/>
    <property type="match status" value="1"/>
</dbReference>
<comment type="subcellular location">
    <subcellularLocation>
        <location evidence="1">Membrane</location>
        <topology evidence="1">Multi-pass membrane protein</topology>
    </subcellularLocation>
</comment>
<evidence type="ECO:0000256" key="3">
    <source>
        <dbReference type="ARBA" id="ARBA00022989"/>
    </source>
</evidence>
<dbReference type="EMBL" id="JADCTT010000005">
    <property type="protein sequence ID" value="KAF9751326.1"/>
    <property type="molecule type" value="Genomic_DNA"/>
</dbReference>
<evidence type="ECO:0000313" key="8">
    <source>
        <dbReference type="Proteomes" id="UP000616885"/>
    </source>
</evidence>
<dbReference type="InterPro" id="IPR036259">
    <property type="entry name" value="MFS_trans_sf"/>
</dbReference>
<feature type="compositionally biased region" description="Basic and acidic residues" evidence="5">
    <location>
        <begin position="215"/>
        <end position="237"/>
    </location>
</feature>
<dbReference type="AlphaFoldDB" id="A0A8H7TKI3"/>
<organism evidence="7 8">
    <name type="scientific">Bionectria ochroleuca</name>
    <name type="common">Gliocladium roseum</name>
    <dbReference type="NCBI Taxonomy" id="29856"/>
    <lineage>
        <taxon>Eukaryota</taxon>
        <taxon>Fungi</taxon>
        <taxon>Dikarya</taxon>
        <taxon>Ascomycota</taxon>
        <taxon>Pezizomycotina</taxon>
        <taxon>Sordariomycetes</taxon>
        <taxon>Hypocreomycetidae</taxon>
        <taxon>Hypocreales</taxon>
        <taxon>Bionectriaceae</taxon>
        <taxon>Clonostachys</taxon>
    </lineage>
</organism>
<keyword evidence="3 6" id="KW-1133">Transmembrane helix</keyword>
<feature type="transmembrane region" description="Helical" evidence="6">
    <location>
        <begin position="78"/>
        <end position="98"/>
    </location>
</feature>
<feature type="transmembrane region" description="Helical" evidence="6">
    <location>
        <begin position="143"/>
        <end position="165"/>
    </location>
</feature>
<evidence type="ECO:0000256" key="2">
    <source>
        <dbReference type="ARBA" id="ARBA00022692"/>
    </source>
</evidence>
<proteinExistence type="predicted"/>